<protein>
    <recommendedName>
        <fullName evidence="3">CCHC-type domain-containing protein</fullName>
    </recommendedName>
</protein>
<evidence type="ECO:0000313" key="4">
    <source>
        <dbReference type="EMBL" id="PKK59866.1"/>
    </source>
</evidence>
<dbReference type="AlphaFoldDB" id="A0A2N1MF15"/>
<feature type="domain" description="CCHC-type" evidence="3">
    <location>
        <begin position="279"/>
        <end position="292"/>
    </location>
</feature>
<evidence type="ECO:0000256" key="1">
    <source>
        <dbReference type="PROSITE-ProRule" id="PRU00047"/>
    </source>
</evidence>
<dbReference type="VEuPathDB" id="FungiDB:RhiirA1_485579"/>
<name>A0A2N1MF15_9GLOM</name>
<proteinExistence type="predicted"/>
<organism evidence="5 6">
    <name type="scientific">Rhizophagus irregularis</name>
    <dbReference type="NCBI Taxonomy" id="588596"/>
    <lineage>
        <taxon>Eukaryota</taxon>
        <taxon>Fungi</taxon>
        <taxon>Fungi incertae sedis</taxon>
        <taxon>Mucoromycota</taxon>
        <taxon>Glomeromycotina</taxon>
        <taxon>Glomeromycetes</taxon>
        <taxon>Glomerales</taxon>
        <taxon>Glomeraceae</taxon>
        <taxon>Rhizophagus</taxon>
    </lineage>
</organism>
<keyword evidence="1" id="KW-0863">Zinc-finger</keyword>
<feature type="region of interest" description="Disordered" evidence="2">
    <location>
        <begin position="310"/>
        <end position="347"/>
    </location>
</feature>
<dbReference type="InterPro" id="IPR001878">
    <property type="entry name" value="Znf_CCHC"/>
</dbReference>
<gene>
    <name evidence="4" type="ORF">RhiirC2_794187</name>
    <name evidence="5" type="ORF">RhiirC2_856957</name>
</gene>
<dbReference type="GO" id="GO:0003676">
    <property type="term" value="F:nucleic acid binding"/>
    <property type="evidence" value="ECO:0007669"/>
    <property type="project" value="InterPro"/>
</dbReference>
<keyword evidence="1" id="KW-0479">Metal-binding</keyword>
<dbReference type="EMBL" id="LLXL01002670">
    <property type="protein sequence ID" value="PKK60237.1"/>
    <property type="molecule type" value="Genomic_DNA"/>
</dbReference>
<dbReference type="PROSITE" id="PS50158">
    <property type="entry name" value="ZF_CCHC"/>
    <property type="match status" value="1"/>
</dbReference>
<evidence type="ECO:0000313" key="5">
    <source>
        <dbReference type="EMBL" id="PKK60237.1"/>
    </source>
</evidence>
<accession>A0A2N1MF15</accession>
<evidence type="ECO:0000256" key="2">
    <source>
        <dbReference type="SAM" id="MobiDB-lite"/>
    </source>
</evidence>
<feature type="compositionally biased region" description="Acidic residues" evidence="2">
    <location>
        <begin position="310"/>
        <end position="344"/>
    </location>
</feature>
<dbReference type="VEuPathDB" id="FungiDB:RhiirFUN_023604"/>
<keyword evidence="1" id="KW-0862">Zinc</keyword>
<dbReference type="EMBL" id="LLXL01002835">
    <property type="protein sequence ID" value="PKK59866.1"/>
    <property type="molecule type" value="Genomic_DNA"/>
</dbReference>
<reference evidence="5 6" key="1">
    <citation type="submission" date="2016-04" db="EMBL/GenBank/DDBJ databases">
        <title>Genome analyses suggest a sexual origin of heterokaryosis in a supposedly ancient asexual fungus.</title>
        <authorList>
            <person name="Ropars J."/>
            <person name="Sedzielewska K."/>
            <person name="Noel J."/>
            <person name="Charron P."/>
            <person name="Farinelli L."/>
            <person name="Marton T."/>
            <person name="Kruger M."/>
            <person name="Pelin A."/>
            <person name="Brachmann A."/>
            <person name="Corradi N."/>
        </authorList>
    </citation>
    <scope>NUCLEOTIDE SEQUENCE [LARGE SCALE GENOMIC DNA]</scope>
    <source>
        <strain evidence="5 6">C2</strain>
    </source>
</reference>
<comment type="caution">
    <text evidence="5">The sequence shown here is derived from an EMBL/GenBank/DDBJ whole genome shotgun (WGS) entry which is preliminary data.</text>
</comment>
<evidence type="ECO:0000313" key="6">
    <source>
        <dbReference type="Proteomes" id="UP000233469"/>
    </source>
</evidence>
<dbReference type="VEuPathDB" id="FungiDB:FUN_019687"/>
<dbReference type="GO" id="GO:0008270">
    <property type="term" value="F:zinc ion binding"/>
    <property type="evidence" value="ECO:0007669"/>
    <property type="project" value="UniProtKB-KW"/>
</dbReference>
<dbReference type="Proteomes" id="UP000233469">
    <property type="component" value="Unassembled WGS sequence"/>
</dbReference>
<evidence type="ECO:0000259" key="3">
    <source>
        <dbReference type="PROSITE" id="PS50158"/>
    </source>
</evidence>
<reference evidence="5 6" key="2">
    <citation type="submission" date="2017-10" db="EMBL/GenBank/DDBJ databases">
        <title>Extensive intraspecific genome diversity in a model arbuscular mycorrhizal fungus.</title>
        <authorList>
            <person name="Chen E.C.H."/>
            <person name="Morin E."/>
            <person name="Baudet D."/>
            <person name="Noel J."/>
            <person name="Ndikumana S."/>
            <person name="Charron P."/>
            <person name="St-Onge C."/>
            <person name="Giorgi J."/>
            <person name="Grigoriev I.V."/>
            <person name="Roux C."/>
            <person name="Martin F.M."/>
            <person name="Corradi N."/>
        </authorList>
    </citation>
    <scope>NUCLEOTIDE SEQUENCE [LARGE SCALE GENOMIC DNA]</scope>
    <source>
        <strain evidence="5 6">C2</strain>
    </source>
</reference>
<sequence>MATIQDVMHTISPALAQLPNYDGQEPPDVYYQKLRNINEMARPLAVAGFNAQLRSNVMRNKMTGRFAPVPANNPYNGNNVINNEPEFLNWLQGKYREIMVGTNRSAIFALVNEKFFESDTPDSYERRIKPLVQAMPDADALPYLFNHLPSDLEMRVRIANPATVNAFFTELRNIWHESAGKRIQAPTPTPVSFTTQPQKDDFKIRLARDLAYSGIVTDDATLENFIYEELQKRLGGKTAHVRKSSFMPRSAYATKKIVRKIVPSKAPISKASSKHVRHCSACGKAGHTKVNCLKGKRTKKVNYVYQDEVEDPEASEEEYILEEEDEAEEKEIEEVEDDEEEYDDNESRNCYAVKKKWGEVEYL</sequence>